<dbReference type="AlphaFoldDB" id="A0A4U6XAU1"/>
<comment type="caution">
    <text evidence="1">The sequence shown here is derived from an EMBL/GenBank/DDBJ whole genome shotgun (WGS) entry which is preliminary data.</text>
</comment>
<organism evidence="1 2">
    <name type="scientific">Colletotrichum tanaceti</name>
    <dbReference type="NCBI Taxonomy" id="1306861"/>
    <lineage>
        <taxon>Eukaryota</taxon>
        <taxon>Fungi</taxon>
        <taxon>Dikarya</taxon>
        <taxon>Ascomycota</taxon>
        <taxon>Pezizomycotina</taxon>
        <taxon>Sordariomycetes</taxon>
        <taxon>Hypocreomycetidae</taxon>
        <taxon>Glomerellales</taxon>
        <taxon>Glomerellaceae</taxon>
        <taxon>Colletotrichum</taxon>
        <taxon>Colletotrichum destructivum species complex</taxon>
    </lineage>
</organism>
<reference evidence="1 2" key="1">
    <citation type="journal article" date="2019" name="PLoS ONE">
        <title>Comparative genome analysis indicates high evolutionary potential of pathogenicity genes in Colletotrichum tanaceti.</title>
        <authorList>
            <person name="Lelwala R.V."/>
            <person name="Korhonen P.K."/>
            <person name="Young N.D."/>
            <person name="Scott J.B."/>
            <person name="Ades P.A."/>
            <person name="Gasser R.B."/>
            <person name="Taylor P.W.J."/>
        </authorList>
    </citation>
    <scope>NUCLEOTIDE SEQUENCE [LARGE SCALE GENOMIC DNA]</scope>
    <source>
        <strain evidence="1">BRIP57314</strain>
    </source>
</reference>
<proteinExistence type="predicted"/>
<accession>A0A4U6XAU1</accession>
<evidence type="ECO:0000313" key="2">
    <source>
        <dbReference type="Proteomes" id="UP000310108"/>
    </source>
</evidence>
<name>A0A4U6XAU1_9PEZI</name>
<protein>
    <submittedName>
        <fullName evidence="1">Uncharacterized protein</fullName>
    </submittedName>
</protein>
<sequence>MTWRDRRENRTHTAAVREAKAVQTRDTNVPTVLLHPYIGSNLSAHLLVDSARIPGLGQLVRHGTAKNASFSVARGLYLNRHAHVEGASNPITLGSDDTAISISEIQVVPGKSFNRWSLRRQLSAELLQCRREANPNNDVFVSCFCILKGDDM</sequence>
<evidence type="ECO:0000313" key="1">
    <source>
        <dbReference type="EMBL" id="TKW50817.1"/>
    </source>
</evidence>
<keyword evidence="2" id="KW-1185">Reference proteome</keyword>
<dbReference type="Proteomes" id="UP000310108">
    <property type="component" value="Unassembled WGS sequence"/>
</dbReference>
<dbReference type="EMBL" id="PJEX01000359">
    <property type="protein sequence ID" value="TKW50817.1"/>
    <property type="molecule type" value="Genomic_DNA"/>
</dbReference>
<gene>
    <name evidence="1" type="ORF">CTA1_5310</name>
</gene>